<feature type="region of interest" description="Disordered" evidence="2">
    <location>
        <begin position="438"/>
        <end position="477"/>
    </location>
</feature>
<dbReference type="InterPro" id="IPR036691">
    <property type="entry name" value="Endo/exonu/phosph_ase_sf"/>
</dbReference>
<feature type="compositionally biased region" description="Basic and acidic residues" evidence="2">
    <location>
        <begin position="448"/>
        <end position="457"/>
    </location>
</feature>
<dbReference type="Gene3D" id="2.60.40.2840">
    <property type="match status" value="1"/>
</dbReference>
<dbReference type="GO" id="GO:0005737">
    <property type="term" value="C:cytoplasm"/>
    <property type="evidence" value="ECO:0007669"/>
    <property type="project" value="TreeGrafter"/>
</dbReference>
<evidence type="ECO:0000256" key="1">
    <source>
        <dbReference type="ARBA" id="ARBA00005910"/>
    </source>
</evidence>
<protein>
    <recommendedName>
        <fullName evidence="3">Inositol polyphosphate-related phosphatase domain-containing protein</fullName>
    </recommendedName>
</protein>
<dbReference type="Pfam" id="PF22669">
    <property type="entry name" value="Exo_endo_phos2"/>
    <property type="match status" value="1"/>
</dbReference>
<dbReference type="GO" id="GO:0005886">
    <property type="term" value="C:plasma membrane"/>
    <property type="evidence" value="ECO:0007669"/>
    <property type="project" value="TreeGrafter"/>
</dbReference>
<accession>A0AAW2HQR9</accession>
<dbReference type="InterPro" id="IPR000300">
    <property type="entry name" value="IPPc"/>
</dbReference>
<dbReference type="GO" id="GO:0004439">
    <property type="term" value="F:phosphatidylinositol-4,5-bisphosphate 5-phosphatase activity"/>
    <property type="evidence" value="ECO:0007669"/>
    <property type="project" value="TreeGrafter"/>
</dbReference>
<dbReference type="GO" id="GO:0001726">
    <property type="term" value="C:ruffle"/>
    <property type="evidence" value="ECO:0007669"/>
    <property type="project" value="TreeGrafter"/>
</dbReference>
<feature type="region of interest" description="Disordered" evidence="2">
    <location>
        <begin position="370"/>
        <end position="390"/>
    </location>
</feature>
<comment type="similarity">
    <text evidence="1">Belongs to the inositol 1,4,5-trisphosphate 5-phosphatase type II family.</text>
</comment>
<proteinExistence type="inferred from homology"/>
<dbReference type="SMART" id="SM00128">
    <property type="entry name" value="IPPc"/>
    <property type="match status" value="1"/>
</dbReference>
<name>A0AAW2HQR9_9NEOP</name>
<dbReference type="AlphaFoldDB" id="A0AAW2HQR9"/>
<dbReference type="EMBL" id="JARGDH010000003">
    <property type="protein sequence ID" value="KAL0272217.1"/>
    <property type="molecule type" value="Genomic_DNA"/>
</dbReference>
<evidence type="ECO:0000259" key="3">
    <source>
        <dbReference type="SMART" id="SM00128"/>
    </source>
</evidence>
<comment type="caution">
    <text evidence="4">The sequence shown here is derived from an EMBL/GenBank/DDBJ whole genome shotgun (WGS) entry which is preliminary data.</text>
</comment>
<dbReference type="FunFam" id="3.60.10.10:FF:000060">
    <property type="entry name" value="Uncharacterized protein, isoform C"/>
    <property type="match status" value="1"/>
</dbReference>
<dbReference type="PANTHER" id="PTHR11200:SF275">
    <property type="entry name" value="LD06095P"/>
    <property type="match status" value="1"/>
</dbReference>
<feature type="domain" description="Inositol polyphosphate-related phosphatase" evidence="3">
    <location>
        <begin position="2"/>
        <end position="308"/>
    </location>
</feature>
<dbReference type="InterPro" id="IPR041611">
    <property type="entry name" value="SKICH"/>
</dbReference>
<dbReference type="GO" id="GO:0046856">
    <property type="term" value="P:phosphatidylinositol dephosphorylation"/>
    <property type="evidence" value="ECO:0007669"/>
    <property type="project" value="InterPro"/>
</dbReference>
<evidence type="ECO:0000313" key="4">
    <source>
        <dbReference type="EMBL" id="KAL0272217.1"/>
    </source>
</evidence>
<gene>
    <name evidence="4" type="ORF">PYX00_005278</name>
</gene>
<organism evidence="4">
    <name type="scientific">Menopon gallinae</name>
    <name type="common">poultry shaft louse</name>
    <dbReference type="NCBI Taxonomy" id="328185"/>
    <lineage>
        <taxon>Eukaryota</taxon>
        <taxon>Metazoa</taxon>
        <taxon>Ecdysozoa</taxon>
        <taxon>Arthropoda</taxon>
        <taxon>Hexapoda</taxon>
        <taxon>Insecta</taxon>
        <taxon>Pterygota</taxon>
        <taxon>Neoptera</taxon>
        <taxon>Paraneoptera</taxon>
        <taxon>Psocodea</taxon>
        <taxon>Troctomorpha</taxon>
        <taxon>Phthiraptera</taxon>
        <taxon>Amblycera</taxon>
        <taxon>Menoponidae</taxon>
        <taxon>Menopon</taxon>
    </lineage>
</organism>
<sequence length="477" mass="55306">MDSLRLYLVTWNVACKPPEQNLSELLSLDEPEEKLPDFYVVGLQEVKAQIHNMVLDALFDDPWTIAFKQQLIPKNYVKVKTVRLQGIILSIYCKRKHLLSVRDVEVQYTKTGFSGFWGNKGCVAIRMNVYGVSVCFVNTHLTAHDQNLFARVQDYNNIIKQTNFSNQKETTLILYHDYVFWVGDHNFRLDETVQHDDILDKIKINDLDELRESDQLRMIMKSGQAFSELVEEPFDFPPTYKFIFNSSQYDAKRRPAWTDRILYKVNTHAYENLTLSAKMQFYKCFSDYIISDHKPVAGKFIFKVFSNYSDRIIEFEPIKKWYIDEENTVTITPGDDVLVSDWDWIGVYKADYGALDEYLSFVYINSYRSATPESASSPRPPEGTTITRHRLHRKEIKFPDGMVRTAGQYCLLYLTADSGSVLGISSPFEATFKSEISDGRKLMSSSPRTEERSPDRRSPRRSPVRTNSFHSSSTVKQ</sequence>
<dbReference type="Pfam" id="PF17751">
    <property type="entry name" value="SKICH"/>
    <property type="match status" value="1"/>
</dbReference>
<dbReference type="SUPFAM" id="SSF56219">
    <property type="entry name" value="DNase I-like"/>
    <property type="match status" value="1"/>
</dbReference>
<dbReference type="Gene3D" id="3.60.10.10">
    <property type="entry name" value="Endonuclease/exonuclease/phosphatase"/>
    <property type="match status" value="1"/>
</dbReference>
<dbReference type="InterPro" id="IPR046985">
    <property type="entry name" value="IP5"/>
</dbReference>
<evidence type="ECO:0000256" key="2">
    <source>
        <dbReference type="SAM" id="MobiDB-lite"/>
    </source>
</evidence>
<dbReference type="PANTHER" id="PTHR11200">
    <property type="entry name" value="INOSITOL 5-PHOSPHATASE"/>
    <property type="match status" value="1"/>
</dbReference>
<reference evidence="4" key="1">
    <citation type="journal article" date="2024" name="Gigascience">
        <title>Chromosome-level genome of the poultry shaft louse Menopon gallinae provides insight into the host-switching and adaptive evolution of parasitic lice.</title>
        <authorList>
            <person name="Xu Y."/>
            <person name="Ma L."/>
            <person name="Liu S."/>
            <person name="Liang Y."/>
            <person name="Liu Q."/>
            <person name="He Z."/>
            <person name="Tian L."/>
            <person name="Duan Y."/>
            <person name="Cai W."/>
            <person name="Li H."/>
            <person name="Song F."/>
        </authorList>
    </citation>
    <scope>NUCLEOTIDE SEQUENCE</scope>
    <source>
        <strain evidence="4">Cailab_2023a</strain>
    </source>
</reference>